<feature type="domain" description="RNA polymerase sigma-70 region 2" evidence="6">
    <location>
        <begin position="19"/>
        <end position="84"/>
    </location>
</feature>
<organism evidence="8 9">
    <name type="scientific">Chitinophaga cymbidii</name>
    <dbReference type="NCBI Taxonomy" id="1096750"/>
    <lineage>
        <taxon>Bacteria</taxon>
        <taxon>Pseudomonadati</taxon>
        <taxon>Bacteroidota</taxon>
        <taxon>Chitinophagia</taxon>
        <taxon>Chitinophagales</taxon>
        <taxon>Chitinophagaceae</taxon>
        <taxon>Chitinophaga</taxon>
    </lineage>
</organism>
<evidence type="ECO:0000313" key="9">
    <source>
        <dbReference type="Proteomes" id="UP000321436"/>
    </source>
</evidence>
<dbReference type="InterPro" id="IPR036388">
    <property type="entry name" value="WH-like_DNA-bd_sf"/>
</dbReference>
<comment type="caution">
    <text evidence="8">The sequence shown here is derived from an EMBL/GenBank/DDBJ whole genome shotgun (WGS) entry which is preliminary data.</text>
</comment>
<name>A0A512RLZ6_9BACT</name>
<feature type="domain" description="RNA polymerase sigma factor 70 region 4 type 2" evidence="7">
    <location>
        <begin position="120"/>
        <end position="170"/>
    </location>
</feature>
<dbReference type="OrthoDB" id="663247at2"/>
<keyword evidence="4" id="KW-0804">Transcription</keyword>
<evidence type="ECO:0000256" key="3">
    <source>
        <dbReference type="ARBA" id="ARBA00023082"/>
    </source>
</evidence>
<keyword evidence="2" id="KW-0805">Transcription regulation</keyword>
<keyword evidence="9" id="KW-1185">Reference proteome</keyword>
<dbReference type="InterPro" id="IPR014284">
    <property type="entry name" value="RNA_pol_sigma-70_dom"/>
</dbReference>
<dbReference type="Proteomes" id="UP000321436">
    <property type="component" value="Unassembled WGS sequence"/>
</dbReference>
<protein>
    <submittedName>
        <fullName evidence="8">RNA polymerase sigma-70 factor</fullName>
    </submittedName>
</protein>
<keyword evidence="5" id="KW-0812">Transmembrane</keyword>
<dbReference type="PANTHER" id="PTHR43133">
    <property type="entry name" value="RNA POLYMERASE ECF-TYPE SIGMA FACTO"/>
    <property type="match status" value="1"/>
</dbReference>
<dbReference type="SUPFAM" id="SSF88659">
    <property type="entry name" value="Sigma3 and sigma4 domains of RNA polymerase sigma factors"/>
    <property type="match status" value="1"/>
</dbReference>
<evidence type="ECO:0000256" key="5">
    <source>
        <dbReference type="SAM" id="Phobius"/>
    </source>
</evidence>
<dbReference type="Pfam" id="PF04542">
    <property type="entry name" value="Sigma70_r2"/>
    <property type="match status" value="1"/>
</dbReference>
<dbReference type="AlphaFoldDB" id="A0A512RLZ6"/>
<dbReference type="InterPro" id="IPR007627">
    <property type="entry name" value="RNA_pol_sigma70_r2"/>
</dbReference>
<dbReference type="NCBIfam" id="TIGR02937">
    <property type="entry name" value="sigma70-ECF"/>
    <property type="match status" value="1"/>
</dbReference>
<dbReference type="PANTHER" id="PTHR43133:SF46">
    <property type="entry name" value="RNA POLYMERASE SIGMA-70 FACTOR ECF SUBFAMILY"/>
    <property type="match status" value="1"/>
</dbReference>
<sequence length="185" mass="22230">MHRISELKENNEAVFRDIFNEYQYPLYRFLYQKIDSEFYAKEVVQLTFIKLWKYRQQLDPDLDISIQLFRIARTTLIDEIRKLQTRDRHYYNYGASPAGKGIPDDSTTHLISYRETKAKLFRLINMLPPKRREVFKLSRIHCHTNNEIASMLSISPKTVEHHLTHALRFMRPFFSLLIIFYILVG</sequence>
<dbReference type="InterPro" id="IPR013325">
    <property type="entry name" value="RNA_pol_sigma_r2"/>
</dbReference>
<dbReference type="GO" id="GO:0006352">
    <property type="term" value="P:DNA-templated transcription initiation"/>
    <property type="evidence" value="ECO:0007669"/>
    <property type="project" value="InterPro"/>
</dbReference>
<accession>A0A512RLZ6</accession>
<dbReference type="EMBL" id="BKAU01000002">
    <property type="protein sequence ID" value="GEP96690.1"/>
    <property type="molecule type" value="Genomic_DNA"/>
</dbReference>
<dbReference type="Pfam" id="PF08281">
    <property type="entry name" value="Sigma70_r4_2"/>
    <property type="match status" value="1"/>
</dbReference>
<proteinExistence type="inferred from homology"/>
<evidence type="ECO:0000259" key="7">
    <source>
        <dbReference type="Pfam" id="PF08281"/>
    </source>
</evidence>
<dbReference type="InterPro" id="IPR013324">
    <property type="entry name" value="RNA_pol_sigma_r3/r4-like"/>
</dbReference>
<evidence type="ECO:0000259" key="6">
    <source>
        <dbReference type="Pfam" id="PF04542"/>
    </source>
</evidence>
<keyword evidence="3" id="KW-0731">Sigma factor</keyword>
<evidence type="ECO:0000313" key="8">
    <source>
        <dbReference type="EMBL" id="GEP96690.1"/>
    </source>
</evidence>
<feature type="transmembrane region" description="Helical" evidence="5">
    <location>
        <begin position="166"/>
        <end position="184"/>
    </location>
</feature>
<dbReference type="Gene3D" id="1.10.10.10">
    <property type="entry name" value="Winged helix-like DNA-binding domain superfamily/Winged helix DNA-binding domain"/>
    <property type="match status" value="1"/>
</dbReference>
<keyword evidence="5" id="KW-0472">Membrane</keyword>
<dbReference type="RefSeq" id="WP_146863165.1">
    <property type="nucleotide sequence ID" value="NZ_BKAU01000002.1"/>
</dbReference>
<dbReference type="GO" id="GO:0003677">
    <property type="term" value="F:DNA binding"/>
    <property type="evidence" value="ECO:0007669"/>
    <property type="project" value="InterPro"/>
</dbReference>
<reference evidence="8 9" key="1">
    <citation type="submission" date="2019-07" db="EMBL/GenBank/DDBJ databases">
        <title>Whole genome shotgun sequence of Chitinophaga cymbidii NBRC 109752.</title>
        <authorList>
            <person name="Hosoyama A."/>
            <person name="Uohara A."/>
            <person name="Ohji S."/>
            <person name="Ichikawa N."/>
        </authorList>
    </citation>
    <scope>NUCLEOTIDE SEQUENCE [LARGE SCALE GENOMIC DNA]</scope>
    <source>
        <strain evidence="8 9">NBRC 109752</strain>
    </source>
</reference>
<evidence type="ECO:0000256" key="1">
    <source>
        <dbReference type="ARBA" id="ARBA00010641"/>
    </source>
</evidence>
<dbReference type="InterPro" id="IPR039425">
    <property type="entry name" value="RNA_pol_sigma-70-like"/>
</dbReference>
<evidence type="ECO:0000256" key="2">
    <source>
        <dbReference type="ARBA" id="ARBA00023015"/>
    </source>
</evidence>
<gene>
    <name evidence="8" type="ORF">CCY01nite_29500</name>
</gene>
<dbReference type="Gene3D" id="1.10.1740.10">
    <property type="match status" value="1"/>
</dbReference>
<keyword evidence="5" id="KW-1133">Transmembrane helix</keyword>
<dbReference type="InterPro" id="IPR013249">
    <property type="entry name" value="RNA_pol_sigma70_r4_t2"/>
</dbReference>
<dbReference type="GO" id="GO:0016987">
    <property type="term" value="F:sigma factor activity"/>
    <property type="evidence" value="ECO:0007669"/>
    <property type="project" value="UniProtKB-KW"/>
</dbReference>
<dbReference type="SUPFAM" id="SSF88946">
    <property type="entry name" value="Sigma2 domain of RNA polymerase sigma factors"/>
    <property type="match status" value="1"/>
</dbReference>
<evidence type="ECO:0000256" key="4">
    <source>
        <dbReference type="ARBA" id="ARBA00023163"/>
    </source>
</evidence>
<comment type="similarity">
    <text evidence="1">Belongs to the sigma-70 factor family. ECF subfamily.</text>
</comment>